<dbReference type="EC" id="2.7.13.3" evidence="3"/>
<evidence type="ECO:0000256" key="1">
    <source>
        <dbReference type="ARBA" id="ARBA00000085"/>
    </source>
</evidence>
<dbReference type="GO" id="GO:0005886">
    <property type="term" value="C:plasma membrane"/>
    <property type="evidence" value="ECO:0007669"/>
    <property type="project" value="UniProtKB-SubCell"/>
</dbReference>
<dbReference type="SUPFAM" id="SSF47384">
    <property type="entry name" value="Homodimeric domain of signal transducing histidine kinase"/>
    <property type="match status" value="1"/>
</dbReference>
<evidence type="ECO:0000259" key="13">
    <source>
        <dbReference type="PROSITE" id="PS50109"/>
    </source>
</evidence>
<dbReference type="SMART" id="SM00387">
    <property type="entry name" value="HATPase_c"/>
    <property type="match status" value="1"/>
</dbReference>
<evidence type="ECO:0000256" key="5">
    <source>
        <dbReference type="ARBA" id="ARBA00022679"/>
    </source>
</evidence>
<feature type="region of interest" description="Disordered" evidence="11">
    <location>
        <begin position="429"/>
        <end position="448"/>
    </location>
</feature>
<dbReference type="CDD" id="cd00082">
    <property type="entry name" value="HisKA"/>
    <property type="match status" value="1"/>
</dbReference>
<dbReference type="Gene3D" id="1.10.287.130">
    <property type="match status" value="1"/>
</dbReference>
<evidence type="ECO:0000256" key="10">
    <source>
        <dbReference type="ARBA" id="ARBA00023136"/>
    </source>
</evidence>
<comment type="subcellular location">
    <subcellularLocation>
        <location evidence="2">Cell membrane</location>
    </subcellularLocation>
</comment>
<dbReference type="PROSITE" id="PS50885">
    <property type="entry name" value="HAMP"/>
    <property type="match status" value="1"/>
</dbReference>
<protein>
    <recommendedName>
        <fullName evidence="3">histidine kinase</fullName>
        <ecNumber evidence="3">2.7.13.3</ecNumber>
    </recommendedName>
</protein>
<dbReference type="Pfam" id="PF00512">
    <property type="entry name" value="HisKA"/>
    <property type="match status" value="1"/>
</dbReference>
<keyword evidence="4" id="KW-0597">Phosphoprotein</keyword>
<dbReference type="InterPro" id="IPR050428">
    <property type="entry name" value="TCS_sensor_his_kinase"/>
</dbReference>
<feature type="domain" description="HAMP" evidence="14">
    <location>
        <begin position="165"/>
        <end position="218"/>
    </location>
</feature>
<evidence type="ECO:0000256" key="6">
    <source>
        <dbReference type="ARBA" id="ARBA00022692"/>
    </source>
</evidence>
<feature type="compositionally biased region" description="Basic and acidic residues" evidence="11">
    <location>
        <begin position="439"/>
        <end position="448"/>
    </location>
</feature>
<reference evidence="15 16" key="1">
    <citation type="submission" date="2020-07" db="EMBL/GenBank/DDBJ databases">
        <title>Sequencing the genomes of 1000 actinobacteria strains.</title>
        <authorList>
            <person name="Klenk H.-P."/>
        </authorList>
    </citation>
    <scope>NUCLEOTIDE SEQUENCE [LARGE SCALE GENOMIC DNA]</scope>
    <source>
        <strain evidence="15 16">DSM 45763</strain>
    </source>
</reference>
<gene>
    <name evidence="15" type="ORF">HDA43_000523</name>
</gene>
<keyword evidence="7 15" id="KW-0418">Kinase</keyword>
<dbReference type="EMBL" id="JACCCO010000001">
    <property type="protein sequence ID" value="NYF38364.1"/>
    <property type="molecule type" value="Genomic_DNA"/>
</dbReference>
<dbReference type="RefSeq" id="WP_179818124.1">
    <property type="nucleotide sequence ID" value="NZ_JACCCO010000001.1"/>
</dbReference>
<evidence type="ECO:0000256" key="9">
    <source>
        <dbReference type="ARBA" id="ARBA00023012"/>
    </source>
</evidence>
<dbReference type="PROSITE" id="PS50109">
    <property type="entry name" value="HIS_KIN"/>
    <property type="match status" value="1"/>
</dbReference>
<keyword evidence="16" id="KW-1185">Reference proteome</keyword>
<comment type="catalytic activity">
    <reaction evidence="1">
        <text>ATP + protein L-histidine = ADP + protein N-phospho-L-histidine.</text>
        <dbReference type="EC" id="2.7.13.3"/>
    </reaction>
</comment>
<dbReference type="Proteomes" id="UP000576393">
    <property type="component" value="Unassembled WGS sequence"/>
</dbReference>
<dbReference type="InterPro" id="IPR036097">
    <property type="entry name" value="HisK_dim/P_sf"/>
</dbReference>
<keyword evidence="8 12" id="KW-1133">Transmembrane helix</keyword>
<evidence type="ECO:0000256" key="4">
    <source>
        <dbReference type="ARBA" id="ARBA00022553"/>
    </source>
</evidence>
<organism evidence="15 16">
    <name type="scientific">Streptosporangium sandarakinum</name>
    <dbReference type="NCBI Taxonomy" id="1260955"/>
    <lineage>
        <taxon>Bacteria</taxon>
        <taxon>Bacillati</taxon>
        <taxon>Actinomycetota</taxon>
        <taxon>Actinomycetes</taxon>
        <taxon>Streptosporangiales</taxon>
        <taxon>Streptosporangiaceae</taxon>
        <taxon>Streptosporangium</taxon>
    </lineage>
</organism>
<dbReference type="InterPro" id="IPR003660">
    <property type="entry name" value="HAMP_dom"/>
</dbReference>
<sequence>MTLRTRSTVIAALLTTVVVVLGWLGLLAVLQRLEDGEVRDQVTSLARQNAAIVREDSTPTLVAAEESGVAQLVIGGRVAGTAPESADRRPLTTARPAMGEPNWKGTVTWNGQRMITVGYAVPGGMVYAAQPEPGLFFDPPRAALIGAAGLVCVGLVSLATWLTMSRALASIEGIRAELHEITATDLGRRVPEPQHPEEFRRLAETVNATLGRLEEAVGRQRRFAADASHELRSPVTALRTQLDLAMSDPEPDTDATLEGLDRAIDRLQLLVDDLLAVIRLDATAPAGHERIDLGELVRTELDRRPDEITRDLAAGALVEGDRLQLARVLTNLVDNALRHAEHEVQVKVRPDADSEHAVLEVIDDGGGIPEADRERVFQRFVRLKEGRERDASGSGLGLPIAREIAEGHGGSLDIADCEHGARFVLRLPLLPGDTGPTEEPTRERQCLD</sequence>
<evidence type="ECO:0000256" key="2">
    <source>
        <dbReference type="ARBA" id="ARBA00004236"/>
    </source>
</evidence>
<dbReference type="SMART" id="SM00388">
    <property type="entry name" value="HisKA"/>
    <property type="match status" value="1"/>
</dbReference>
<dbReference type="SMART" id="SM00304">
    <property type="entry name" value="HAMP"/>
    <property type="match status" value="1"/>
</dbReference>
<dbReference type="GO" id="GO:0000155">
    <property type="term" value="F:phosphorelay sensor kinase activity"/>
    <property type="evidence" value="ECO:0007669"/>
    <property type="project" value="InterPro"/>
</dbReference>
<dbReference type="PRINTS" id="PR00344">
    <property type="entry name" value="BCTRLSENSOR"/>
</dbReference>
<evidence type="ECO:0000313" key="15">
    <source>
        <dbReference type="EMBL" id="NYF38364.1"/>
    </source>
</evidence>
<keyword evidence="6 12" id="KW-0812">Transmembrane</keyword>
<feature type="transmembrane region" description="Helical" evidence="12">
    <location>
        <begin position="9"/>
        <end position="30"/>
    </location>
</feature>
<dbReference type="AlphaFoldDB" id="A0A852UTD5"/>
<evidence type="ECO:0000259" key="14">
    <source>
        <dbReference type="PROSITE" id="PS50885"/>
    </source>
</evidence>
<evidence type="ECO:0000256" key="7">
    <source>
        <dbReference type="ARBA" id="ARBA00022777"/>
    </source>
</evidence>
<feature type="domain" description="Histidine kinase" evidence="13">
    <location>
        <begin position="226"/>
        <end position="431"/>
    </location>
</feature>
<evidence type="ECO:0000256" key="12">
    <source>
        <dbReference type="SAM" id="Phobius"/>
    </source>
</evidence>
<accession>A0A852UTD5</accession>
<dbReference type="PANTHER" id="PTHR45436">
    <property type="entry name" value="SENSOR HISTIDINE KINASE YKOH"/>
    <property type="match status" value="1"/>
</dbReference>
<dbReference type="Gene3D" id="3.30.565.10">
    <property type="entry name" value="Histidine kinase-like ATPase, C-terminal domain"/>
    <property type="match status" value="1"/>
</dbReference>
<dbReference type="SUPFAM" id="SSF55874">
    <property type="entry name" value="ATPase domain of HSP90 chaperone/DNA topoisomerase II/histidine kinase"/>
    <property type="match status" value="1"/>
</dbReference>
<dbReference type="Pfam" id="PF02518">
    <property type="entry name" value="HATPase_c"/>
    <property type="match status" value="1"/>
</dbReference>
<name>A0A852UTD5_9ACTN</name>
<dbReference type="InterPro" id="IPR003594">
    <property type="entry name" value="HATPase_dom"/>
</dbReference>
<dbReference type="InterPro" id="IPR036890">
    <property type="entry name" value="HATPase_C_sf"/>
</dbReference>
<evidence type="ECO:0000256" key="3">
    <source>
        <dbReference type="ARBA" id="ARBA00012438"/>
    </source>
</evidence>
<evidence type="ECO:0000256" key="8">
    <source>
        <dbReference type="ARBA" id="ARBA00022989"/>
    </source>
</evidence>
<comment type="caution">
    <text evidence="15">The sequence shown here is derived from an EMBL/GenBank/DDBJ whole genome shotgun (WGS) entry which is preliminary data.</text>
</comment>
<keyword evidence="5" id="KW-0808">Transferase</keyword>
<keyword evidence="10 12" id="KW-0472">Membrane</keyword>
<evidence type="ECO:0000313" key="16">
    <source>
        <dbReference type="Proteomes" id="UP000576393"/>
    </source>
</evidence>
<dbReference type="PANTHER" id="PTHR45436:SF5">
    <property type="entry name" value="SENSOR HISTIDINE KINASE TRCS"/>
    <property type="match status" value="1"/>
</dbReference>
<keyword evidence="9" id="KW-0902">Two-component regulatory system</keyword>
<dbReference type="CDD" id="cd00075">
    <property type="entry name" value="HATPase"/>
    <property type="match status" value="1"/>
</dbReference>
<dbReference type="InterPro" id="IPR003661">
    <property type="entry name" value="HisK_dim/P_dom"/>
</dbReference>
<evidence type="ECO:0000256" key="11">
    <source>
        <dbReference type="SAM" id="MobiDB-lite"/>
    </source>
</evidence>
<dbReference type="InterPro" id="IPR004358">
    <property type="entry name" value="Sig_transdc_His_kin-like_C"/>
</dbReference>
<proteinExistence type="predicted"/>
<dbReference type="InterPro" id="IPR005467">
    <property type="entry name" value="His_kinase_dom"/>
</dbReference>